<evidence type="ECO:0000313" key="6">
    <source>
        <dbReference type="Proteomes" id="UP000315200"/>
    </source>
</evidence>
<evidence type="ECO:0000313" key="5">
    <source>
        <dbReference type="EMBL" id="QIX90668.1"/>
    </source>
</evidence>
<dbReference type="CDD" id="cd00397">
    <property type="entry name" value="DNA_BRE_C"/>
    <property type="match status" value="1"/>
</dbReference>
<dbReference type="Proteomes" id="UP000501069">
    <property type="component" value="Chromosome"/>
</dbReference>
<dbReference type="Proteomes" id="UP000719916">
    <property type="component" value="Unassembled WGS sequence"/>
</dbReference>
<evidence type="ECO:0000313" key="3">
    <source>
        <dbReference type="EMBL" id="GEA35752.1"/>
    </source>
</evidence>
<gene>
    <name evidence="3" type="ORF">Ccl03g_14650</name>
    <name evidence="5" type="ORF">FOC47_08950</name>
    <name evidence="4" type="ORF">G5B26_19780</name>
</gene>
<reference evidence="4 8" key="3">
    <citation type="journal article" date="2020" name="Cell Host Microbe">
        <title>Functional and Genomic Variation between Human-Derived Isolates of Lachnospiraceae Reveals Inter- and Intra-Species Diversity.</title>
        <authorList>
            <person name="Sorbara M.T."/>
            <person name="Littmann E.R."/>
            <person name="Fontana E."/>
            <person name="Moody T.U."/>
            <person name="Kohout C.E."/>
            <person name="Gjonbalaj M."/>
            <person name="Eaton V."/>
            <person name="Seok R."/>
            <person name="Leiner I.M."/>
            <person name="Pamer E.G."/>
        </authorList>
    </citation>
    <scope>NUCLEOTIDE SEQUENCE [LARGE SCALE GENOMIC DNA]</scope>
    <source>
        <strain evidence="4 8">MSK.2.26</strain>
    </source>
</reference>
<proteinExistence type="predicted"/>
<dbReference type="Proteomes" id="UP000315200">
    <property type="component" value="Unassembled WGS sequence"/>
</dbReference>
<sequence>MIQMLEIRTGSAIWEIDGTILRFRRLKNVGDAVVERRINQYKSLLLEERYRANQEELIGITEILGEVILLKIGSEAFYKKFFQMFRFYCSRFMEAWKSSEKYMVSNKVSMFPALHYMFYGKVQGTEACNLAALRGLSCGNEIFQKIFREEFAGFWIKEIGSIVARNESLKAVADKIGIRMVMECAMELQDGQLLPFLMKKARTFTDNRTIITAQSYYRMILGKEIGMNRNKFFAPFVDQTDQILEKEYALQCRKFPRENEKELSDSKETWRIFFMHGPTLCFQTIDFTSIACPSLRAEVKSYMRYRLRKGQARGEKGIYSISEALNCLSESNPLIRFFTDISEIEAKTLYMKMEKTCGNTDGKAVSEIMRVFSLLSLIFEYLMGDERENNLKTPVPRINPFAKFRFHNAREYKIRTDVIPESVMEQIEIHLDELDESQRLIYHIFSQTGMRMKEVLFLEENCLEETQYEGLMQIRYTPYKTLKARRKKGAPDYHRVFISQKLAEDIRDEIKKRQDWRQELGVPYIFVNKRPGFRTGMLNMGNYILLMNKLIKENHICGEDGELWRFTSKQQRKTLAVTLIENGGTVEELAYWLGHLNRNTAANYYAEVRKMKLAELNTKFFREKFNLLLSGEQLAEYSEEERRLLYMDFRLDQRRVEFGFCMKKMAEGGCGQRNSLHNCVNCRNLCTGEKYLSHWLELLESQVLTVQVMEEKYRLAGITEYQSFKEYERAVFLRDCYKNIVERIKAGGER</sequence>
<dbReference type="GO" id="GO:0015074">
    <property type="term" value="P:DNA integration"/>
    <property type="evidence" value="ECO:0007669"/>
    <property type="project" value="InterPro"/>
</dbReference>
<dbReference type="PROSITE" id="PS51898">
    <property type="entry name" value="TYR_RECOMBINASE"/>
    <property type="match status" value="1"/>
</dbReference>
<feature type="domain" description="Tyr recombinase" evidence="2">
    <location>
        <begin position="414"/>
        <end position="618"/>
    </location>
</feature>
<evidence type="ECO:0000256" key="1">
    <source>
        <dbReference type="ARBA" id="ARBA00023172"/>
    </source>
</evidence>
<dbReference type="GeneID" id="57961287"/>
<name>A0A829VPI6_9FIRM</name>
<dbReference type="RefSeq" id="WP_002588034.1">
    <property type="nucleotide sequence ID" value="NZ_BJLB01000001.1"/>
</dbReference>
<accession>A0A829VPI6</accession>
<protein>
    <submittedName>
        <fullName evidence="4">Site-specific integrase</fullName>
    </submittedName>
</protein>
<dbReference type="InterPro" id="IPR013762">
    <property type="entry name" value="Integrase-like_cat_sf"/>
</dbReference>
<keyword evidence="1" id="KW-0233">DNA recombination</keyword>
<dbReference type="SUPFAM" id="SSF56349">
    <property type="entry name" value="DNA breaking-rejoining enzymes"/>
    <property type="match status" value="1"/>
</dbReference>
<dbReference type="EMBL" id="BJLB01000001">
    <property type="protein sequence ID" value="GEA35752.1"/>
    <property type="molecule type" value="Genomic_DNA"/>
</dbReference>
<dbReference type="GO" id="GO:0003677">
    <property type="term" value="F:DNA binding"/>
    <property type="evidence" value="ECO:0007669"/>
    <property type="project" value="InterPro"/>
</dbReference>
<organism evidence="3 6">
    <name type="scientific">Enterocloster clostridioformis</name>
    <dbReference type="NCBI Taxonomy" id="1531"/>
    <lineage>
        <taxon>Bacteria</taxon>
        <taxon>Bacillati</taxon>
        <taxon>Bacillota</taxon>
        <taxon>Clostridia</taxon>
        <taxon>Lachnospirales</taxon>
        <taxon>Lachnospiraceae</taxon>
        <taxon>Enterocloster</taxon>
    </lineage>
</organism>
<dbReference type="Gene3D" id="1.10.443.10">
    <property type="entry name" value="Intergrase catalytic core"/>
    <property type="match status" value="1"/>
</dbReference>
<dbReference type="InterPro" id="IPR011010">
    <property type="entry name" value="DNA_brk_join_enz"/>
</dbReference>
<dbReference type="AlphaFoldDB" id="A0A829VPI6"/>
<evidence type="ECO:0000313" key="8">
    <source>
        <dbReference type="Proteomes" id="UP000719916"/>
    </source>
</evidence>
<reference evidence="5 7" key="2">
    <citation type="submission" date="2019-11" db="EMBL/GenBank/DDBJ databases">
        <title>FDA dAtabase for Regulatory Grade micrObial Sequences (FDA-ARGOS): Supporting development and validation of Infectious Disease Dx tests.</title>
        <authorList>
            <person name="Turner S."/>
            <person name="Byrd R."/>
            <person name="Tallon L."/>
            <person name="Sadzewicz L."/>
            <person name="Vavikolanu K."/>
            <person name="Mehta A."/>
            <person name="Aluvathingal J."/>
            <person name="Nadendla S."/>
            <person name="Myers T."/>
            <person name="Yan Y."/>
            <person name="Sichtig H."/>
        </authorList>
    </citation>
    <scope>NUCLEOTIDE SEQUENCE [LARGE SCALE GENOMIC DNA]</scope>
    <source>
        <strain evidence="5 7">FDAARGOS_739</strain>
    </source>
</reference>
<evidence type="ECO:0000313" key="4">
    <source>
        <dbReference type="EMBL" id="NSJ45768.1"/>
    </source>
</evidence>
<dbReference type="EMBL" id="CP050964">
    <property type="protein sequence ID" value="QIX90668.1"/>
    <property type="molecule type" value="Genomic_DNA"/>
</dbReference>
<reference evidence="4" key="4">
    <citation type="submission" date="2020-02" db="EMBL/GenBank/DDBJ databases">
        <authorList>
            <person name="Littmann E."/>
            <person name="Sorbara M."/>
        </authorList>
    </citation>
    <scope>NUCLEOTIDE SEQUENCE</scope>
    <source>
        <strain evidence="4">MSK.2.26</strain>
    </source>
</reference>
<dbReference type="Pfam" id="PF00589">
    <property type="entry name" value="Phage_integrase"/>
    <property type="match status" value="1"/>
</dbReference>
<dbReference type="InterPro" id="IPR002104">
    <property type="entry name" value="Integrase_catalytic"/>
</dbReference>
<dbReference type="GO" id="GO:0006310">
    <property type="term" value="P:DNA recombination"/>
    <property type="evidence" value="ECO:0007669"/>
    <property type="project" value="UniProtKB-KW"/>
</dbReference>
<dbReference type="EMBL" id="JAAISW010000044">
    <property type="protein sequence ID" value="NSJ45768.1"/>
    <property type="molecule type" value="Genomic_DNA"/>
</dbReference>
<evidence type="ECO:0000259" key="2">
    <source>
        <dbReference type="PROSITE" id="PS51898"/>
    </source>
</evidence>
<reference evidence="3 6" key="1">
    <citation type="submission" date="2019-06" db="EMBL/GenBank/DDBJ databases">
        <title>Draft genome sequence of [Clostridium] clostridioforme NBRC 113352.</title>
        <authorList>
            <person name="Miura T."/>
            <person name="Furukawa M."/>
            <person name="Shimamura M."/>
            <person name="Ohyama Y."/>
            <person name="Yamazoe A."/>
            <person name="Kawasaki H."/>
        </authorList>
    </citation>
    <scope>NUCLEOTIDE SEQUENCE [LARGE SCALE GENOMIC DNA]</scope>
    <source>
        <strain evidence="3 6">NBRC 113352</strain>
    </source>
</reference>
<evidence type="ECO:0000313" key="7">
    <source>
        <dbReference type="Proteomes" id="UP000501069"/>
    </source>
</evidence>